<keyword evidence="7" id="KW-0472">Membrane</keyword>
<proteinExistence type="predicted"/>
<accession>A0A6J6S8S9</accession>
<name>A0A6J6S8S9_9ZZZZ</name>
<dbReference type="InterPro" id="IPR012823">
    <property type="entry name" value="Flagell_FliJ"/>
</dbReference>
<evidence type="ECO:0000313" key="9">
    <source>
        <dbReference type="EMBL" id="CAB4730917.1"/>
    </source>
</evidence>
<dbReference type="EMBL" id="CAEZYQ010000003">
    <property type="protein sequence ID" value="CAB4730917.1"/>
    <property type="molecule type" value="Genomic_DNA"/>
</dbReference>
<dbReference type="Gene3D" id="1.10.287.1700">
    <property type="match status" value="1"/>
</dbReference>
<dbReference type="GO" id="GO:0044781">
    <property type="term" value="P:bacterial-type flagellum organization"/>
    <property type="evidence" value="ECO:0007669"/>
    <property type="project" value="UniProtKB-KW"/>
</dbReference>
<comment type="subcellular location">
    <subcellularLocation>
        <location evidence="1">Cell membrane</location>
        <topology evidence="1">Peripheral membrane protein</topology>
        <orientation evidence="1">Cytoplasmic side</orientation>
    </subcellularLocation>
</comment>
<dbReference type="Pfam" id="PF02050">
    <property type="entry name" value="FliJ"/>
    <property type="match status" value="1"/>
</dbReference>
<evidence type="ECO:0000256" key="2">
    <source>
        <dbReference type="ARBA" id="ARBA00022448"/>
    </source>
</evidence>
<reference evidence="9" key="1">
    <citation type="submission" date="2020-05" db="EMBL/GenBank/DDBJ databases">
        <authorList>
            <person name="Chiriac C."/>
            <person name="Salcher M."/>
            <person name="Ghai R."/>
            <person name="Kavagutti S V."/>
        </authorList>
    </citation>
    <scope>NUCLEOTIDE SEQUENCE</scope>
</reference>
<keyword evidence="2" id="KW-0813">Transport</keyword>
<evidence type="ECO:0000256" key="8">
    <source>
        <dbReference type="ARBA" id="ARBA00023225"/>
    </source>
</evidence>
<organism evidence="9">
    <name type="scientific">freshwater metagenome</name>
    <dbReference type="NCBI Taxonomy" id="449393"/>
    <lineage>
        <taxon>unclassified sequences</taxon>
        <taxon>metagenomes</taxon>
        <taxon>ecological metagenomes</taxon>
    </lineage>
</organism>
<dbReference type="InterPro" id="IPR053716">
    <property type="entry name" value="Flag_assembly_chemotaxis_eff"/>
</dbReference>
<dbReference type="GO" id="GO:0006935">
    <property type="term" value="P:chemotaxis"/>
    <property type="evidence" value="ECO:0007669"/>
    <property type="project" value="UniProtKB-KW"/>
</dbReference>
<dbReference type="GO" id="GO:0009288">
    <property type="term" value="C:bacterial-type flagellum"/>
    <property type="evidence" value="ECO:0007669"/>
    <property type="project" value="InterPro"/>
</dbReference>
<evidence type="ECO:0000256" key="7">
    <source>
        <dbReference type="ARBA" id="ARBA00023136"/>
    </source>
</evidence>
<dbReference type="GO" id="GO:0015031">
    <property type="term" value="P:protein transport"/>
    <property type="evidence" value="ECO:0007669"/>
    <property type="project" value="UniProtKB-KW"/>
</dbReference>
<dbReference type="AlphaFoldDB" id="A0A6J6S8S9"/>
<keyword evidence="8" id="KW-1006">Bacterial flagellum protein export</keyword>
<keyword evidence="6" id="KW-0653">Protein transport</keyword>
<keyword evidence="3" id="KW-1003">Cell membrane</keyword>
<keyword evidence="4" id="KW-0145">Chemotaxis</keyword>
<evidence type="ECO:0000256" key="1">
    <source>
        <dbReference type="ARBA" id="ARBA00004413"/>
    </source>
</evidence>
<evidence type="ECO:0000256" key="6">
    <source>
        <dbReference type="ARBA" id="ARBA00022927"/>
    </source>
</evidence>
<keyword evidence="5" id="KW-1005">Bacterial flagellum biogenesis</keyword>
<gene>
    <name evidence="9" type="ORF">UFOPK2761_00496</name>
</gene>
<protein>
    <submittedName>
        <fullName evidence="9">Unannotated protein</fullName>
    </submittedName>
</protein>
<sequence length="163" mass="18145">MSRRTHPADRGLAAVARVREVREHDSRLGLVEALQDLRAREARVAELETALREHGSFVAGDLRDMATFVALRESLTAVRESLVAERARLSVAQTVAMDADARWQADRSRLGAVEGLLERRAAERRVERRRAEDRDLDEVASQGWLRRAQAQQAHGHATHGGAA</sequence>
<dbReference type="GO" id="GO:0005886">
    <property type="term" value="C:plasma membrane"/>
    <property type="evidence" value="ECO:0007669"/>
    <property type="project" value="UniProtKB-SubCell"/>
</dbReference>
<evidence type="ECO:0000256" key="5">
    <source>
        <dbReference type="ARBA" id="ARBA00022795"/>
    </source>
</evidence>
<evidence type="ECO:0000256" key="4">
    <source>
        <dbReference type="ARBA" id="ARBA00022500"/>
    </source>
</evidence>
<dbReference type="GO" id="GO:0071973">
    <property type="term" value="P:bacterial-type flagellum-dependent cell motility"/>
    <property type="evidence" value="ECO:0007669"/>
    <property type="project" value="InterPro"/>
</dbReference>
<evidence type="ECO:0000256" key="3">
    <source>
        <dbReference type="ARBA" id="ARBA00022475"/>
    </source>
</evidence>